<dbReference type="InterPro" id="IPR025923">
    <property type="entry name" value="YodL-like_dom"/>
</dbReference>
<dbReference type="Pfam" id="PF12957">
    <property type="entry name" value="DUF3846"/>
    <property type="match status" value="1"/>
</dbReference>
<evidence type="ECO:0000259" key="2">
    <source>
        <dbReference type="Pfam" id="PF14191"/>
    </source>
</evidence>
<evidence type="ECO:0000313" key="3">
    <source>
        <dbReference type="EMBL" id="CUQ36785.1"/>
    </source>
</evidence>
<proteinExistence type="predicted"/>
<reference evidence="3 4" key="1">
    <citation type="submission" date="2015-09" db="EMBL/GenBank/DDBJ databases">
        <authorList>
            <consortium name="Pathogen Informatics"/>
        </authorList>
    </citation>
    <scope>NUCLEOTIDE SEQUENCE [LARGE SCALE GENOMIC DNA]</scope>
    <source>
        <strain evidence="3 4">2789STDY5834957</strain>
    </source>
</reference>
<dbReference type="InterPro" id="IPR024559">
    <property type="entry name" value="DUF3846"/>
</dbReference>
<accession>A0A174VY58</accession>
<dbReference type="Pfam" id="PF14191">
    <property type="entry name" value="YodL"/>
    <property type="match status" value="1"/>
</dbReference>
<feature type="domain" description="YodL-like" evidence="2">
    <location>
        <begin position="134"/>
        <end position="237"/>
    </location>
</feature>
<feature type="domain" description="DUF3846" evidence="1">
    <location>
        <begin position="5"/>
        <end position="106"/>
    </location>
</feature>
<dbReference type="Proteomes" id="UP000095762">
    <property type="component" value="Unassembled WGS sequence"/>
</dbReference>
<sequence>MKEKMRILVVEPVKRPYVKEIDHTLEEMQKVVGGSIQALYPFEDRVGLICNDEAKITGGFTPNRALKDENGNVYDIIFGTFFIAGFGEEDFCSLDDDLIEKFHKYYEYPQLFGFCGSEEEKMWINETHPPIYTFHLWMLKDTEENKDYLFMSYRHLKKSGRKIKKADYEDVYDGICVGGENDHRIAENVYASLNTEKPADYHARTFSMGDILVLSDEDRNEKAYFCDTFGFVEVPEFLS</sequence>
<dbReference type="RefSeq" id="WP_055060501.1">
    <property type="nucleotide sequence ID" value="NZ_CZBP01000037.1"/>
</dbReference>
<name>A0A174VY58_9FIRM</name>
<protein>
    <submittedName>
        <fullName evidence="3">Domain of uncharacterized function (DUF3846)</fullName>
    </submittedName>
</protein>
<dbReference type="AlphaFoldDB" id="A0A174VY58"/>
<organism evidence="3 4">
    <name type="scientific">Blautia obeum</name>
    <dbReference type="NCBI Taxonomy" id="40520"/>
    <lineage>
        <taxon>Bacteria</taxon>
        <taxon>Bacillati</taxon>
        <taxon>Bacillota</taxon>
        <taxon>Clostridia</taxon>
        <taxon>Lachnospirales</taxon>
        <taxon>Lachnospiraceae</taxon>
        <taxon>Blautia</taxon>
    </lineage>
</organism>
<evidence type="ECO:0000259" key="1">
    <source>
        <dbReference type="Pfam" id="PF12957"/>
    </source>
</evidence>
<dbReference type="EMBL" id="CZBP01000037">
    <property type="protein sequence ID" value="CUQ36785.1"/>
    <property type="molecule type" value="Genomic_DNA"/>
</dbReference>
<evidence type="ECO:0000313" key="4">
    <source>
        <dbReference type="Proteomes" id="UP000095762"/>
    </source>
</evidence>
<gene>
    <name evidence="3" type="ORF">ERS852569_03422</name>
</gene>